<dbReference type="GO" id="GO:0005886">
    <property type="term" value="C:plasma membrane"/>
    <property type="evidence" value="ECO:0007669"/>
    <property type="project" value="UniProtKB-SubCell"/>
</dbReference>
<keyword evidence="4 6" id="KW-1133">Transmembrane helix</keyword>
<evidence type="ECO:0000313" key="7">
    <source>
        <dbReference type="EMBL" id="MBC5726753.1"/>
    </source>
</evidence>
<evidence type="ECO:0000256" key="2">
    <source>
        <dbReference type="ARBA" id="ARBA00022475"/>
    </source>
</evidence>
<feature type="transmembrane region" description="Helical" evidence="6">
    <location>
        <begin position="193"/>
        <end position="212"/>
    </location>
</feature>
<keyword evidence="5 6" id="KW-0472">Membrane</keyword>
<keyword evidence="8" id="KW-1185">Reference proteome</keyword>
<feature type="transmembrane region" description="Helical" evidence="6">
    <location>
        <begin position="6"/>
        <end position="24"/>
    </location>
</feature>
<gene>
    <name evidence="7" type="ORF">H8S45_14985</name>
</gene>
<dbReference type="Proteomes" id="UP000606499">
    <property type="component" value="Unassembled WGS sequence"/>
</dbReference>
<organism evidence="7 8">
    <name type="scientific">Agathobaculum faecis</name>
    <dbReference type="NCBI Taxonomy" id="2763013"/>
    <lineage>
        <taxon>Bacteria</taxon>
        <taxon>Bacillati</taxon>
        <taxon>Bacillota</taxon>
        <taxon>Clostridia</taxon>
        <taxon>Eubacteriales</taxon>
        <taxon>Butyricicoccaceae</taxon>
        <taxon>Agathobaculum</taxon>
    </lineage>
</organism>
<comment type="subcellular location">
    <subcellularLocation>
        <location evidence="1">Cell membrane</location>
        <topology evidence="1">Multi-pass membrane protein</topology>
    </subcellularLocation>
</comment>
<evidence type="ECO:0000313" key="8">
    <source>
        <dbReference type="Proteomes" id="UP000606499"/>
    </source>
</evidence>
<feature type="transmembrane region" description="Helical" evidence="6">
    <location>
        <begin position="164"/>
        <end position="181"/>
    </location>
</feature>
<dbReference type="PANTHER" id="PTHR43823">
    <property type="entry name" value="SPORULATION PROTEIN YKVU"/>
    <property type="match status" value="1"/>
</dbReference>
<evidence type="ECO:0000256" key="3">
    <source>
        <dbReference type="ARBA" id="ARBA00022692"/>
    </source>
</evidence>
<dbReference type="InterPro" id="IPR051327">
    <property type="entry name" value="MATE_MepA_subfamily"/>
</dbReference>
<dbReference type="RefSeq" id="WP_147574468.1">
    <property type="nucleotide sequence ID" value="NZ_JACOPL010000027.1"/>
</dbReference>
<dbReference type="EMBL" id="JACOPL010000027">
    <property type="protein sequence ID" value="MBC5726753.1"/>
    <property type="molecule type" value="Genomic_DNA"/>
</dbReference>
<dbReference type="PANTHER" id="PTHR43823:SF3">
    <property type="entry name" value="MULTIDRUG EXPORT PROTEIN MEPA"/>
    <property type="match status" value="1"/>
</dbReference>
<keyword evidence="2" id="KW-1003">Cell membrane</keyword>
<proteinExistence type="predicted"/>
<comment type="caution">
    <text evidence="7">The sequence shown here is derived from an EMBL/GenBank/DDBJ whole genome shotgun (WGS) entry which is preliminary data.</text>
</comment>
<feature type="transmembrane region" description="Helical" evidence="6">
    <location>
        <begin position="78"/>
        <end position="96"/>
    </location>
</feature>
<reference evidence="7" key="1">
    <citation type="submission" date="2020-08" db="EMBL/GenBank/DDBJ databases">
        <title>Genome public.</title>
        <authorList>
            <person name="Liu C."/>
            <person name="Sun Q."/>
        </authorList>
    </citation>
    <scope>NUCLEOTIDE SEQUENCE</scope>
    <source>
        <strain evidence="7">NSJ-28</strain>
    </source>
</reference>
<name>A0A923LXY8_9FIRM</name>
<feature type="transmembrane region" description="Helical" evidence="6">
    <location>
        <begin position="44"/>
        <end position="66"/>
    </location>
</feature>
<accession>A0A923LXY8</accession>
<evidence type="ECO:0000256" key="5">
    <source>
        <dbReference type="ARBA" id="ARBA00023136"/>
    </source>
</evidence>
<dbReference type="AlphaFoldDB" id="A0A923LXY8"/>
<evidence type="ECO:0000256" key="4">
    <source>
        <dbReference type="ARBA" id="ARBA00022989"/>
    </source>
</evidence>
<sequence>MAGAAWDTIIGQAVTMLAAIFYLVKKRIGFSAPQAKTLFSLFEFVLKVAVAPLGLTFSPQITTILMNRFLMIYDGEQVVAVYGCIAYVAAIAYLLLQGVGDGSQPLISRFFSEDNLPTMKQMRKYDYLTAATIGIGCFAVFFLAQNHVGILFGASVETNGSVSFYLPFFLIVLVLLSYVRITTAFRYATEKSILSYLLVYAEPVCILLFLLVLPNIPALGLQGVWFSVPLAQCVTWGIAFLVKHRIDHNLIHDIAKMERSASV</sequence>
<evidence type="ECO:0000256" key="6">
    <source>
        <dbReference type="SAM" id="Phobius"/>
    </source>
</evidence>
<feature type="transmembrane region" description="Helical" evidence="6">
    <location>
        <begin position="125"/>
        <end position="144"/>
    </location>
</feature>
<protein>
    <submittedName>
        <fullName evidence="7">Uncharacterized protein</fullName>
    </submittedName>
</protein>
<keyword evidence="3 6" id="KW-0812">Transmembrane</keyword>
<feature type="transmembrane region" description="Helical" evidence="6">
    <location>
        <begin position="224"/>
        <end position="242"/>
    </location>
</feature>
<evidence type="ECO:0000256" key="1">
    <source>
        <dbReference type="ARBA" id="ARBA00004651"/>
    </source>
</evidence>